<keyword evidence="3" id="KW-0677">Repeat</keyword>
<evidence type="ECO:0000256" key="4">
    <source>
        <dbReference type="ARBA" id="ARBA00022917"/>
    </source>
</evidence>
<evidence type="ECO:0000256" key="1">
    <source>
        <dbReference type="ARBA" id="ARBA00022540"/>
    </source>
</evidence>
<evidence type="ECO:0000256" key="3">
    <source>
        <dbReference type="ARBA" id="ARBA00022737"/>
    </source>
</evidence>
<dbReference type="Proteomes" id="UP000054282">
    <property type="component" value="Unassembled WGS sequence"/>
</dbReference>
<dbReference type="GO" id="GO:0003729">
    <property type="term" value="F:mRNA binding"/>
    <property type="evidence" value="ECO:0007669"/>
    <property type="project" value="TreeGrafter"/>
</dbReference>
<accession>A0A0L7M9J3</accession>
<gene>
    <name evidence="7" type="ORF">PFDG_05040</name>
</gene>
<sequence>MNNNNVPIHNNNNNSDNNESTNDNIIYNENLIIELTLKSYSNKNWPFFKWSDSESICTCLINNQVYIYKDNNFNTTVNKLKLDNIEFFDISPELNNKKGILIATYEQGSKGNPSIFKIFHIDNLNKHIYSKNFFNSDEIKLKWNKNGSSLLLQIHTQVDKEKQSYYGSSNLYFIDTVTLKDVNVMTNKGLIYDTIWSNNQINFYVCKGESPAEIVLHE</sequence>
<dbReference type="Pfam" id="PF08662">
    <property type="entry name" value="eIF2A"/>
    <property type="match status" value="1"/>
</dbReference>
<keyword evidence="2" id="KW-0853">WD repeat</keyword>
<protein>
    <recommendedName>
        <fullName evidence="6">Translation initiation factor beta propellor-like domain-containing protein</fullName>
    </recommendedName>
</protein>
<feature type="region of interest" description="Disordered" evidence="5">
    <location>
        <begin position="1"/>
        <end position="21"/>
    </location>
</feature>
<evidence type="ECO:0000256" key="2">
    <source>
        <dbReference type="ARBA" id="ARBA00022574"/>
    </source>
</evidence>
<keyword evidence="1" id="KW-0396">Initiation factor</keyword>
<dbReference type="GO" id="GO:0003743">
    <property type="term" value="F:translation initiation factor activity"/>
    <property type="evidence" value="ECO:0007669"/>
    <property type="project" value="UniProtKB-KW"/>
</dbReference>
<feature type="domain" description="Translation initiation factor beta propellor-like" evidence="6">
    <location>
        <begin position="131"/>
        <end position="218"/>
    </location>
</feature>
<dbReference type="OrthoDB" id="2194683at2759"/>
<evidence type="ECO:0000256" key="5">
    <source>
        <dbReference type="SAM" id="MobiDB-lite"/>
    </source>
</evidence>
<dbReference type="PANTHER" id="PTHR13227">
    <property type="entry name" value="EUKARYOTIC TRANSLATION INITIATION FACTOR 2A"/>
    <property type="match status" value="1"/>
</dbReference>
<dbReference type="GO" id="GO:0022627">
    <property type="term" value="C:cytosolic small ribosomal subunit"/>
    <property type="evidence" value="ECO:0007669"/>
    <property type="project" value="TreeGrafter"/>
</dbReference>
<dbReference type="AlphaFoldDB" id="A0A0L7M9J3"/>
<dbReference type="EMBL" id="GG702540">
    <property type="protein sequence ID" value="KOB89491.1"/>
    <property type="molecule type" value="Genomic_DNA"/>
</dbReference>
<keyword evidence="4" id="KW-0648">Protein biosynthesis</keyword>
<dbReference type="InterPro" id="IPR011387">
    <property type="entry name" value="TIF2A"/>
</dbReference>
<dbReference type="GO" id="GO:0043022">
    <property type="term" value="F:ribosome binding"/>
    <property type="evidence" value="ECO:0007669"/>
    <property type="project" value="TreeGrafter"/>
</dbReference>
<evidence type="ECO:0000259" key="6">
    <source>
        <dbReference type="Pfam" id="PF08662"/>
    </source>
</evidence>
<evidence type="ECO:0000313" key="8">
    <source>
        <dbReference type="Proteomes" id="UP000054282"/>
    </source>
</evidence>
<reference evidence="8" key="1">
    <citation type="submission" date="2006-09" db="EMBL/GenBank/DDBJ databases">
        <title>Annotation of Plasmodium falciparum Dd2.</title>
        <authorList>
            <consortium name="The Broad Institute Genome Sequencing Platform"/>
            <person name="Volkman S.K."/>
            <person name="Neafsey D.E."/>
            <person name="Dash A.P."/>
            <person name="Chitnis C.E."/>
            <person name="Hartl D.L."/>
            <person name="Young S.K."/>
            <person name="Zeng Q."/>
            <person name="Koehrsen M."/>
            <person name="Alvarado L."/>
            <person name="Berlin A."/>
            <person name="Borenstein D."/>
            <person name="Chapman S.B."/>
            <person name="Chen Z."/>
            <person name="Engels R."/>
            <person name="Freedman E."/>
            <person name="Gellesch M."/>
            <person name="Goldberg J."/>
            <person name="Griggs A."/>
            <person name="Gujja S."/>
            <person name="Heilman E.R."/>
            <person name="Heiman D.I."/>
            <person name="Howarth C."/>
            <person name="Jen D."/>
            <person name="Larson L."/>
            <person name="Mehta T."/>
            <person name="Neiman D."/>
            <person name="Park D."/>
            <person name="Pearson M."/>
            <person name="Roberts A."/>
            <person name="Saif S."/>
            <person name="Shea T."/>
            <person name="Shenoy N."/>
            <person name="Sisk P."/>
            <person name="Stolte C."/>
            <person name="Sykes S."/>
            <person name="Walk T."/>
            <person name="White J."/>
            <person name="Yandava C."/>
            <person name="Haas B."/>
            <person name="Henn M.R."/>
            <person name="Nusbaum C."/>
            <person name="Birren B."/>
        </authorList>
    </citation>
    <scope>NUCLEOTIDE SEQUENCE [LARGE SCALE GENOMIC DNA]</scope>
</reference>
<organism evidence="7 8">
    <name type="scientific">Plasmodium falciparum (isolate Dd2)</name>
    <dbReference type="NCBI Taxonomy" id="57267"/>
    <lineage>
        <taxon>Eukaryota</taxon>
        <taxon>Sar</taxon>
        <taxon>Alveolata</taxon>
        <taxon>Apicomplexa</taxon>
        <taxon>Aconoidasida</taxon>
        <taxon>Haemosporida</taxon>
        <taxon>Plasmodiidae</taxon>
        <taxon>Plasmodium</taxon>
        <taxon>Plasmodium (Laverania)</taxon>
    </lineage>
</organism>
<name>A0A0L7M9J3_PLAF4</name>
<dbReference type="PANTHER" id="PTHR13227:SF0">
    <property type="entry name" value="EUKARYOTIC TRANSLATION INITIATION FACTOR 2A"/>
    <property type="match status" value="1"/>
</dbReference>
<reference evidence="8" key="2">
    <citation type="submission" date="2006-09" db="EMBL/GenBank/DDBJ databases">
        <title>The genome sequence of Plasmodium falciparum Dd2.</title>
        <authorList>
            <consortium name="The Broad Institute Genome Sequencing Platform"/>
            <person name="Birren B."/>
            <person name="Lander E."/>
            <person name="Galagan J."/>
            <person name="Nusbaum C."/>
            <person name="Devon K."/>
            <person name="Henn M."/>
            <person name="Jaffe D."/>
            <person name="Butler J."/>
            <person name="Alvarez P."/>
            <person name="Gnerre S."/>
            <person name="Grabherr M."/>
            <person name="Kleber M."/>
            <person name="Mauceli E."/>
            <person name="Brockman W."/>
            <person name="MacCallum I.A."/>
            <person name="Rounsley S."/>
            <person name="Young S."/>
            <person name="LaButti K."/>
            <person name="Pushparaj V."/>
            <person name="DeCaprio D."/>
            <person name="Crawford M."/>
            <person name="Koehrsen M."/>
            <person name="Engels R."/>
            <person name="Montgomery P."/>
            <person name="Pearson M."/>
            <person name="Howarth C."/>
            <person name="Larson L."/>
            <person name="Luoma S."/>
            <person name="White J."/>
            <person name="Kodira C."/>
            <person name="Zeng Q."/>
            <person name="O'Leary S."/>
            <person name="Yandava C."/>
            <person name="Alvarado L."/>
            <person name="Wirth D."/>
            <person name="Volkman S."/>
            <person name="Hartl D."/>
        </authorList>
    </citation>
    <scope>NUCLEOTIDE SEQUENCE [LARGE SCALE GENOMIC DNA]</scope>
</reference>
<proteinExistence type="predicted"/>
<dbReference type="InterPro" id="IPR013979">
    <property type="entry name" value="TIF_beta_prop-like"/>
</dbReference>
<evidence type="ECO:0000313" key="7">
    <source>
        <dbReference type="EMBL" id="KOB89491.1"/>
    </source>
</evidence>
<dbReference type="GO" id="GO:0000049">
    <property type="term" value="F:tRNA binding"/>
    <property type="evidence" value="ECO:0007669"/>
    <property type="project" value="TreeGrafter"/>
</dbReference>
<dbReference type="KEGG" id="pfd:PFDG_05040"/>